<sequence length="175" mass="19719">MAKLRKMLGNINDEVIVKLMRVIETQSKETISLWAVNYVEKNILNIYEEESNDQLRLREVISATKEYLSGNIKLKEIKEALREVKAIPKEVEENPVAQASARAILTACGTVQTPTNALGFTFYAVAAIVYNQVGLKEKIETYDELAANEFVKVLESLQEVAVENEVNPVKISWNC</sequence>
<evidence type="ECO:0000313" key="2">
    <source>
        <dbReference type="EMBL" id="MBC5628227.1"/>
    </source>
</evidence>
<dbReference type="RefSeq" id="WP_032117830.1">
    <property type="nucleotide sequence ID" value="NZ_JACOOO010000005.1"/>
</dbReference>
<keyword evidence="3" id="KW-1185">Reference proteome</keyword>
<gene>
    <name evidence="2" type="ORF">H8S20_04890</name>
</gene>
<comment type="caution">
    <text evidence="2">The sequence shown here is derived from an EMBL/GenBank/DDBJ whole genome shotgun (WGS) entry which is preliminary data.</text>
</comment>
<dbReference type="Proteomes" id="UP000596929">
    <property type="component" value="Unassembled WGS sequence"/>
</dbReference>
<dbReference type="EMBL" id="JACOOO010000005">
    <property type="protein sequence ID" value="MBC5628227.1"/>
    <property type="molecule type" value="Genomic_DNA"/>
</dbReference>
<evidence type="ECO:0000259" key="1">
    <source>
        <dbReference type="Pfam" id="PF21805"/>
    </source>
</evidence>
<organism evidence="2 3">
    <name type="scientific">Clostridium hominis</name>
    <dbReference type="NCBI Taxonomy" id="2763036"/>
    <lineage>
        <taxon>Bacteria</taxon>
        <taxon>Bacillati</taxon>
        <taxon>Bacillota</taxon>
        <taxon>Clostridia</taxon>
        <taxon>Eubacteriales</taxon>
        <taxon>Clostridiaceae</taxon>
        <taxon>Clostridium</taxon>
    </lineage>
</organism>
<protein>
    <recommendedName>
        <fullName evidence="1">Imm-5-like domain-containing protein</fullName>
    </recommendedName>
</protein>
<evidence type="ECO:0000313" key="3">
    <source>
        <dbReference type="Proteomes" id="UP000596929"/>
    </source>
</evidence>
<reference evidence="2 3" key="1">
    <citation type="submission" date="2020-08" db="EMBL/GenBank/DDBJ databases">
        <title>Genome public.</title>
        <authorList>
            <person name="Liu C."/>
            <person name="Sun Q."/>
        </authorList>
    </citation>
    <scope>NUCLEOTIDE SEQUENCE [LARGE SCALE GENOMIC DNA]</scope>
    <source>
        <strain evidence="2 3">NSJ-6</strain>
    </source>
</reference>
<feature type="domain" description="Imm-5-like" evidence="1">
    <location>
        <begin position="22"/>
        <end position="142"/>
    </location>
</feature>
<name>A0ABR7DAK2_9CLOT</name>
<dbReference type="Pfam" id="PF21805">
    <property type="entry name" value="Imm5_like"/>
    <property type="match status" value="1"/>
</dbReference>
<proteinExistence type="predicted"/>
<accession>A0ABR7DAK2</accession>
<dbReference type="InterPro" id="IPR048667">
    <property type="entry name" value="Imm5-like"/>
</dbReference>